<evidence type="ECO:0000313" key="7">
    <source>
        <dbReference type="Proteomes" id="UP000291000"/>
    </source>
</evidence>
<dbReference type="GO" id="GO:0005886">
    <property type="term" value="C:plasma membrane"/>
    <property type="evidence" value="ECO:0007669"/>
    <property type="project" value="TreeGrafter"/>
</dbReference>
<dbReference type="PANTHER" id="PTHR12489">
    <property type="entry name" value="LIPOMA HMGIC FUSION PARTNER-LIKE PROTEIN"/>
    <property type="match status" value="1"/>
</dbReference>
<evidence type="ECO:0000256" key="1">
    <source>
        <dbReference type="ARBA" id="ARBA00004141"/>
    </source>
</evidence>
<reference evidence="6" key="2">
    <citation type="submission" date="2025-08" db="UniProtKB">
        <authorList>
            <consortium name="Ensembl"/>
        </authorList>
    </citation>
    <scope>IDENTIFICATION</scope>
</reference>
<dbReference type="Proteomes" id="UP000291000">
    <property type="component" value="Chromosome 4"/>
</dbReference>
<dbReference type="OMA" id="WMQVFCG"/>
<sequence>MLPAQEAAKLYHTNYVRNSRAIGVLWAIFTICFAIVNVVCFIQPYWIGDGVDTPQAGYFGLFHYCIGNGFSRELTCRGSFTDFSTLPSGAFKAASFFIGLSMMLIIACIVCFTLFFFCNTATVYKICAWMQLTSGECALTSAEAGGPGEPDLPSGSSVHGILQARILEWVAISFLLHLFFFNKLKH</sequence>
<dbReference type="Pfam" id="PF10242">
    <property type="entry name" value="L_HMGIC_fpl"/>
    <property type="match status" value="1"/>
</dbReference>
<reference evidence="6 7" key="1">
    <citation type="submission" date="2016-04" db="EMBL/GenBank/DDBJ databases">
        <title>Polished mammalian reference genomes with single-molecule sequencing and chromosome conformation capture applied to the Capra hircus genome.</title>
        <authorList>
            <person name="Bickhart D.M."/>
            <person name="Koren S."/>
            <person name="Rosen B."/>
            <person name="Hastie A."/>
            <person name="Liachko I."/>
            <person name="Sullivan S.T."/>
            <person name="Burton J."/>
            <person name="Sayre B.L."/>
            <person name="Huson H.J."/>
            <person name="Lee J."/>
            <person name="Lam E."/>
            <person name="Kelley C.M."/>
            <person name="Hutchison J.L."/>
            <person name="Zhou Y."/>
            <person name="Sun J."/>
            <person name="Crisa A."/>
            <person name="Schwartz J.C."/>
            <person name="Hammond J.A."/>
            <person name="Schroeder S.G."/>
            <person name="Liu G.E."/>
            <person name="Dunham M."/>
            <person name="Shendure J."/>
            <person name="Sonstegard T.S."/>
            <person name="Phillippy A.M."/>
            <person name="Van Tassell C.P."/>
            <person name="Smith T.P."/>
        </authorList>
    </citation>
    <scope>NUCLEOTIDE SEQUENCE [LARGE SCALE GENOMIC DNA]</scope>
</reference>
<keyword evidence="4 5" id="KW-0472">Membrane</keyword>
<organism evidence="6 7">
    <name type="scientific">Capra hircus</name>
    <name type="common">Goat</name>
    <dbReference type="NCBI Taxonomy" id="9925"/>
    <lineage>
        <taxon>Eukaryota</taxon>
        <taxon>Metazoa</taxon>
        <taxon>Chordata</taxon>
        <taxon>Craniata</taxon>
        <taxon>Vertebrata</taxon>
        <taxon>Euteleostomi</taxon>
        <taxon>Mammalia</taxon>
        <taxon>Eutheria</taxon>
        <taxon>Laurasiatheria</taxon>
        <taxon>Artiodactyla</taxon>
        <taxon>Ruminantia</taxon>
        <taxon>Pecora</taxon>
        <taxon>Bovidae</taxon>
        <taxon>Caprinae</taxon>
        <taxon>Capra</taxon>
    </lineage>
</organism>
<dbReference type="PANTHER" id="PTHR12489:SF13">
    <property type="entry name" value="LHFPL TETRASPAN SUBFAMILY MEMBER 3 PROTEIN"/>
    <property type="match status" value="1"/>
</dbReference>
<keyword evidence="7" id="KW-1185">Reference proteome</keyword>
<name>A0A452G3T8_CAPHI</name>
<dbReference type="InterPro" id="IPR019372">
    <property type="entry name" value="LHFPL"/>
</dbReference>
<evidence type="ECO:0000256" key="4">
    <source>
        <dbReference type="ARBA" id="ARBA00023136"/>
    </source>
</evidence>
<dbReference type="EMBL" id="LWLT01000003">
    <property type="status" value="NOT_ANNOTATED_CDS"/>
    <property type="molecule type" value="Genomic_DNA"/>
</dbReference>
<proteinExistence type="predicted"/>
<feature type="transmembrane region" description="Helical" evidence="5">
    <location>
        <begin position="21"/>
        <end position="46"/>
    </location>
</feature>
<protein>
    <recommendedName>
        <fullName evidence="8">LHFPL tetraspan subfamily member 3</fullName>
    </recommendedName>
</protein>
<evidence type="ECO:0000313" key="6">
    <source>
        <dbReference type="Ensembl" id="ENSCHIP00000031212.1"/>
    </source>
</evidence>
<evidence type="ECO:0008006" key="8">
    <source>
        <dbReference type="Google" id="ProtNLM"/>
    </source>
</evidence>
<feature type="transmembrane region" description="Helical" evidence="5">
    <location>
        <begin position="93"/>
        <end position="117"/>
    </location>
</feature>
<evidence type="ECO:0000256" key="2">
    <source>
        <dbReference type="ARBA" id="ARBA00022692"/>
    </source>
</evidence>
<comment type="subcellular location">
    <subcellularLocation>
        <location evidence="1">Membrane</location>
        <topology evidence="1">Multi-pass membrane protein</topology>
    </subcellularLocation>
</comment>
<keyword evidence="3 5" id="KW-1133">Transmembrane helix</keyword>
<dbReference type="GO" id="GO:0007605">
    <property type="term" value="P:sensory perception of sound"/>
    <property type="evidence" value="ECO:0007669"/>
    <property type="project" value="TreeGrafter"/>
</dbReference>
<dbReference type="GeneTree" id="ENSGT00990000203541"/>
<dbReference type="Bgee" id="ENSCHIG00000025671">
    <property type="expression patterns" value="Expressed in ovary and 9 other cell types or tissues"/>
</dbReference>
<evidence type="ECO:0000256" key="3">
    <source>
        <dbReference type="ARBA" id="ARBA00022989"/>
    </source>
</evidence>
<dbReference type="Ensembl" id="ENSCHIT00000039085.1">
    <property type="protein sequence ID" value="ENSCHIP00000031212.1"/>
    <property type="gene ID" value="ENSCHIG00000025671.1"/>
</dbReference>
<reference evidence="6" key="3">
    <citation type="submission" date="2025-09" db="UniProtKB">
        <authorList>
            <consortium name="Ensembl"/>
        </authorList>
    </citation>
    <scope>IDENTIFICATION</scope>
</reference>
<accession>A0A452G3T8</accession>
<keyword evidence="2 5" id="KW-0812">Transmembrane</keyword>
<dbReference type="STRING" id="9925.ENSCHIP00000031212"/>
<dbReference type="AlphaFoldDB" id="A0A452G3T8"/>
<evidence type="ECO:0000256" key="5">
    <source>
        <dbReference type="SAM" id="Phobius"/>
    </source>
</evidence>